<evidence type="ECO:0000313" key="1">
    <source>
        <dbReference type="EMBL" id="SED47112.1"/>
    </source>
</evidence>
<dbReference type="RefSeq" id="WP_074850831.1">
    <property type="nucleotide sequence ID" value="NZ_FNSA01000003.1"/>
</dbReference>
<evidence type="ECO:0000313" key="2">
    <source>
        <dbReference type="Proteomes" id="UP000182241"/>
    </source>
</evidence>
<evidence type="ECO:0008006" key="3">
    <source>
        <dbReference type="Google" id="ProtNLM"/>
    </source>
</evidence>
<keyword evidence="2" id="KW-1185">Reference proteome</keyword>
<dbReference type="AlphaFoldDB" id="A0A1H5AY27"/>
<sequence>MPSPPTTGPRHLRGFSNVHAYLRDTLGMPVGLRAIKRATHEGELPHLEIAGRHYFAPEDIDDWVASLKVRGAR</sequence>
<reference evidence="2" key="1">
    <citation type="submission" date="2016-10" db="EMBL/GenBank/DDBJ databases">
        <authorList>
            <person name="Varghese N."/>
            <person name="Submissions S."/>
        </authorList>
    </citation>
    <scope>NUCLEOTIDE SEQUENCE [LARGE SCALE GENOMIC DNA]</scope>
    <source>
        <strain evidence="2">DSM 44234</strain>
    </source>
</reference>
<proteinExistence type="predicted"/>
<gene>
    <name evidence="1" type="ORF">SAMN04489793_5042</name>
</gene>
<dbReference type="OrthoDB" id="4735006at2"/>
<dbReference type="EMBL" id="FNSA01000003">
    <property type="protein sequence ID" value="SED47112.1"/>
    <property type="molecule type" value="Genomic_DNA"/>
</dbReference>
<accession>A0A1H5AY27</accession>
<dbReference type="Proteomes" id="UP000182241">
    <property type="component" value="Unassembled WGS sequence"/>
</dbReference>
<dbReference type="STRING" id="57704.SAMN04489793_5042"/>
<name>A0A1H5AY27_TSUTY</name>
<protein>
    <recommendedName>
        <fullName evidence="3">Helix-turn-helix domain-containing protein</fullName>
    </recommendedName>
</protein>
<organism evidence="1 2">
    <name type="scientific">Tsukamurella tyrosinosolvens</name>
    <dbReference type="NCBI Taxonomy" id="57704"/>
    <lineage>
        <taxon>Bacteria</taxon>
        <taxon>Bacillati</taxon>
        <taxon>Actinomycetota</taxon>
        <taxon>Actinomycetes</taxon>
        <taxon>Mycobacteriales</taxon>
        <taxon>Tsukamurellaceae</taxon>
        <taxon>Tsukamurella</taxon>
    </lineage>
</organism>